<name>A0ABU8TXY6_9ACTN</name>
<reference evidence="1 2" key="1">
    <citation type="submission" date="2024-03" db="EMBL/GenBank/DDBJ databases">
        <title>Novel Streptomyces species of biotechnological and ecological value are a feature of Machair soil.</title>
        <authorList>
            <person name="Prole J.R."/>
            <person name="Goodfellow M."/>
            <person name="Allenby N."/>
            <person name="Ward A.C."/>
        </authorList>
    </citation>
    <scope>NUCLEOTIDE SEQUENCE [LARGE SCALE GENOMIC DNA]</scope>
    <source>
        <strain evidence="1 2">MS1.HAVA.3</strain>
    </source>
</reference>
<evidence type="ECO:0000313" key="1">
    <source>
        <dbReference type="EMBL" id="MEJ8640487.1"/>
    </source>
</evidence>
<gene>
    <name evidence="1" type="ORF">WKI68_01680</name>
</gene>
<accession>A0ABU8TXY6</accession>
<proteinExistence type="predicted"/>
<dbReference type="Proteomes" id="UP001382904">
    <property type="component" value="Unassembled WGS sequence"/>
</dbReference>
<dbReference type="EMBL" id="JBBKAM010000002">
    <property type="protein sequence ID" value="MEJ8640487.1"/>
    <property type="molecule type" value="Genomic_DNA"/>
</dbReference>
<organism evidence="1 2">
    <name type="scientific">Streptomyces caledonius</name>
    <dbReference type="NCBI Taxonomy" id="3134107"/>
    <lineage>
        <taxon>Bacteria</taxon>
        <taxon>Bacillati</taxon>
        <taxon>Actinomycetota</taxon>
        <taxon>Actinomycetes</taxon>
        <taxon>Kitasatosporales</taxon>
        <taxon>Streptomycetaceae</taxon>
        <taxon>Streptomyces</taxon>
    </lineage>
</organism>
<sequence length="44" mass="5019">MSRRRRGETLNQIIKAPKGHQLKVRLAAYHDGGIEVIHKDIAKL</sequence>
<protein>
    <recommendedName>
        <fullName evidence="3">Transposase</fullName>
    </recommendedName>
</protein>
<comment type="caution">
    <text evidence="1">The sequence shown here is derived from an EMBL/GenBank/DDBJ whole genome shotgun (WGS) entry which is preliminary data.</text>
</comment>
<evidence type="ECO:0000313" key="2">
    <source>
        <dbReference type="Proteomes" id="UP001382904"/>
    </source>
</evidence>
<evidence type="ECO:0008006" key="3">
    <source>
        <dbReference type="Google" id="ProtNLM"/>
    </source>
</evidence>
<keyword evidence="2" id="KW-1185">Reference proteome</keyword>